<protein>
    <submittedName>
        <fullName evidence="1">Uncharacterized protein</fullName>
    </submittedName>
</protein>
<sequence>MKKNILIIILGILLCVGVYGAYEYAMGGRCNPNGKCKACTNCNYCKNCSKNKGTCSVCR</sequence>
<dbReference type="EMBL" id="CP035107">
    <property type="protein sequence ID" value="QAR30017.1"/>
    <property type="molecule type" value="Genomic_DNA"/>
</dbReference>
<accession>A0A3R5UW61</accession>
<name>A0A3R5UW61_ORNRH</name>
<evidence type="ECO:0000313" key="2">
    <source>
        <dbReference type="Proteomes" id="UP000287701"/>
    </source>
</evidence>
<dbReference type="AlphaFoldDB" id="A0A3R5UW61"/>
<dbReference type="Proteomes" id="UP000287701">
    <property type="component" value="Chromosome"/>
</dbReference>
<gene>
    <name evidence="1" type="ORF">EQP59_00900</name>
</gene>
<reference evidence="1 2" key="1">
    <citation type="submission" date="2019-01" db="EMBL/GenBank/DDBJ databases">
        <title>Whole Genome of Ornithobacterium rhinotracheale FARPER-174b.</title>
        <authorList>
            <person name="Tataje-Lavanda L.A."/>
            <person name="Montalvan A."/>
            <person name="Montesinos R."/>
            <person name="Zimic M."/>
            <person name="Fernandez-Sanchez M."/>
            <person name="Fernandez-Diaz M."/>
        </authorList>
    </citation>
    <scope>NUCLEOTIDE SEQUENCE [LARGE SCALE GENOMIC DNA]</scope>
    <source>
        <strain evidence="1 2">FARPER-174b</strain>
    </source>
</reference>
<organism evidence="1 2">
    <name type="scientific">Ornithobacterium rhinotracheale</name>
    <dbReference type="NCBI Taxonomy" id="28251"/>
    <lineage>
        <taxon>Bacteria</taxon>
        <taxon>Pseudomonadati</taxon>
        <taxon>Bacteroidota</taxon>
        <taxon>Flavobacteriia</taxon>
        <taxon>Flavobacteriales</taxon>
        <taxon>Weeksellaceae</taxon>
        <taxon>Ornithobacterium</taxon>
    </lineage>
</organism>
<evidence type="ECO:0000313" key="1">
    <source>
        <dbReference type="EMBL" id="QAR30017.1"/>
    </source>
</evidence>
<dbReference type="RefSeq" id="WP_128500528.1">
    <property type="nucleotide sequence ID" value="NZ_CP094846.1"/>
</dbReference>
<proteinExistence type="predicted"/>